<comment type="caution">
    <text evidence="1">The sequence shown here is derived from an EMBL/GenBank/DDBJ whole genome shotgun (WGS) entry which is preliminary data.</text>
</comment>
<keyword evidence="2" id="KW-1185">Reference proteome</keyword>
<evidence type="ECO:0000313" key="2">
    <source>
        <dbReference type="Proteomes" id="UP001501842"/>
    </source>
</evidence>
<evidence type="ECO:0008006" key="3">
    <source>
        <dbReference type="Google" id="ProtNLM"/>
    </source>
</evidence>
<name>A0ABN3U880_9ACTN</name>
<dbReference type="RefSeq" id="WP_344450758.1">
    <property type="nucleotide sequence ID" value="NZ_BAAATZ010000009.1"/>
</dbReference>
<reference evidence="1 2" key="1">
    <citation type="journal article" date="2019" name="Int. J. Syst. Evol. Microbiol.">
        <title>The Global Catalogue of Microorganisms (GCM) 10K type strain sequencing project: providing services to taxonomists for standard genome sequencing and annotation.</title>
        <authorList>
            <consortium name="The Broad Institute Genomics Platform"/>
            <consortium name="The Broad Institute Genome Sequencing Center for Infectious Disease"/>
            <person name="Wu L."/>
            <person name="Ma J."/>
        </authorList>
    </citation>
    <scope>NUCLEOTIDE SEQUENCE [LARGE SCALE GENOMIC DNA]</scope>
    <source>
        <strain evidence="1 2">JCM 8201</strain>
    </source>
</reference>
<evidence type="ECO:0000313" key="1">
    <source>
        <dbReference type="EMBL" id="GAA2726090.1"/>
    </source>
</evidence>
<dbReference type="InterPro" id="IPR011990">
    <property type="entry name" value="TPR-like_helical_dom_sf"/>
</dbReference>
<dbReference type="Proteomes" id="UP001501842">
    <property type="component" value="Unassembled WGS sequence"/>
</dbReference>
<dbReference type="Gene3D" id="1.25.40.10">
    <property type="entry name" value="Tetratricopeptide repeat domain"/>
    <property type="match status" value="1"/>
</dbReference>
<gene>
    <name evidence="1" type="ORF">GCM10010439_27740</name>
</gene>
<accession>A0ABN3U880</accession>
<protein>
    <recommendedName>
        <fullName evidence="3">Tetratricopeptide repeat protein</fullName>
    </recommendedName>
</protein>
<sequence length="404" mass="43170">MRHAEITETDLPELLRQAVARDGTAGDPYEESCALAKLAVAVAAVDRDRSRALYDRSRDLARPLSGVGQRNDLLEAALAAGGVDLAEDLALSAPDRGSRVAELLRLMRLTAPQDFPRLAGRAEELILDLADPGEAASHAVSLAAGTAGEDPARARAFIEYAEGLFPSPHPSSPRQERARVAAMLGDPERAMWTAAELAKVAAALGDPERARIFAERAESLVSACPENRASVLMELMEASALLGEESRVHALLAEVRVLISAVADPYERVGESLGLILTLHEIGEEGRASAVADETELLIPEVPDPLLRALSWTALAAEVLPSDPDRARLLTSRAQVPPPAPFLFLWSRFLVGLDGEIASEPARRLLSGVRETGSWPVCLTAALAAFPELSARTLRTIADDFLTS</sequence>
<proteinExistence type="predicted"/>
<organism evidence="1 2">
    <name type="scientific">Actinocorallia aurantiaca</name>
    <dbReference type="NCBI Taxonomy" id="46204"/>
    <lineage>
        <taxon>Bacteria</taxon>
        <taxon>Bacillati</taxon>
        <taxon>Actinomycetota</taxon>
        <taxon>Actinomycetes</taxon>
        <taxon>Streptosporangiales</taxon>
        <taxon>Thermomonosporaceae</taxon>
        <taxon>Actinocorallia</taxon>
    </lineage>
</organism>
<dbReference type="EMBL" id="BAAATZ010000009">
    <property type="protein sequence ID" value="GAA2726090.1"/>
    <property type="molecule type" value="Genomic_DNA"/>
</dbReference>